<reference evidence="3 4" key="1">
    <citation type="submission" date="2023-10" db="EMBL/GenBank/DDBJ databases">
        <title>179-bfca-hs.</title>
        <authorList>
            <person name="Miliotis G."/>
            <person name="Sengupta P."/>
            <person name="Hameed A."/>
            <person name="Chuvochina M."/>
            <person name="Mcdonagh F."/>
            <person name="Simpson A.C."/>
            <person name="Singh N.K."/>
            <person name="Rekha P.D."/>
            <person name="Raman K."/>
            <person name="Hugenholtz P."/>
            <person name="Venkateswaran K."/>
        </authorList>
    </citation>
    <scope>NUCLEOTIDE SEQUENCE [LARGE SCALE GENOMIC DNA]</scope>
    <source>
        <strain evidence="3 4">179-BFC-A-HS</strain>
    </source>
</reference>
<dbReference type="Gene3D" id="3.40.50.450">
    <property type="match status" value="1"/>
</dbReference>
<gene>
    <name evidence="3" type="primary">dprA</name>
    <name evidence="3" type="ORF">P5G51_011275</name>
</gene>
<dbReference type="Proteomes" id="UP001228376">
    <property type="component" value="Unassembled WGS sequence"/>
</dbReference>
<evidence type="ECO:0000313" key="3">
    <source>
        <dbReference type="EMBL" id="MDY0405895.1"/>
    </source>
</evidence>
<protein>
    <submittedName>
        <fullName evidence="3">DNA-processing protein DprA</fullName>
    </submittedName>
</protein>
<proteinExistence type="inferred from homology"/>
<evidence type="ECO:0000313" key="4">
    <source>
        <dbReference type="Proteomes" id="UP001228376"/>
    </source>
</evidence>
<dbReference type="SUPFAM" id="SSF102405">
    <property type="entry name" value="MCP/YpsA-like"/>
    <property type="match status" value="1"/>
</dbReference>
<feature type="domain" description="Smf/DprA SLOG" evidence="2">
    <location>
        <begin position="81"/>
        <end position="290"/>
    </location>
</feature>
<comment type="similarity">
    <text evidence="1">Belongs to the DprA/Smf family.</text>
</comment>
<accession>A0ABU5CK76</accession>
<dbReference type="RefSeq" id="WP_306065452.1">
    <property type="nucleotide sequence ID" value="NZ_JAROCA020000001.1"/>
</dbReference>
<dbReference type="InterPro" id="IPR003488">
    <property type="entry name" value="DprA"/>
</dbReference>
<comment type="caution">
    <text evidence="3">The sequence shown here is derived from an EMBL/GenBank/DDBJ whole genome shotgun (WGS) entry which is preliminary data.</text>
</comment>
<name>A0ABU5CK76_9BACI</name>
<organism evidence="3 4">
    <name type="scientific">Tigheibacillus jepli</name>
    <dbReference type="NCBI Taxonomy" id="3035914"/>
    <lineage>
        <taxon>Bacteria</taxon>
        <taxon>Bacillati</taxon>
        <taxon>Bacillota</taxon>
        <taxon>Bacilli</taxon>
        <taxon>Bacillales</taxon>
        <taxon>Bacillaceae</taxon>
        <taxon>Tigheibacillus</taxon>
    </lineage>
</organism>
<keyword evidence="4" id="KW-1185">Reference proteome</keyword>
<dbReference type="Pfam" id="PF02481">
    <property type="entry name" value="DNA_processg_A"/>
    <property type="match status" value="1"/>
</dbReference>
<sequence>MVNFSIRNRLIHLHRARGTSRPLIRKIMQLDPTLSAIYTLTPAKWQRYFRLTDKRASAIYQDLQSDTLLHYINNDLNNYGVITIVDEQYPPVLKTIKDAPIVLYAIGNEQLLHHRPALSVIGTRKPSPQAWHKIKYIVQPIIEQNWLIVSGMAKGIDSLAHQLALMNNGKTIAVLGSGFEQIYPKENVKLFARIAERGLLLSEYPPNTPPRPYHFPERNRIISGLGFGTLVIEAALKSGTLITVDQALDQGREVYAVPGSPLIRQTEGCHKIIQEGAKLAYRAEDILEDWRQFGHLQV</sequence>
<dbReference type="InterPro" id="IPR057666">
    <property type="entry name" value="DrpA_SLOG"/>
</dbReference>
<dbReference type="PANTHER" id="PTHR43022:SF1">
    <property type="entry name" value="PROTEIN SMF"/>
    <property type="match status" value="1"/>
</dbReference>
<evidence type="ECO:0000259" key="2">
    <source>
        <dbReference type="Pfam" id="PF02481"/>
    </source>
</evidence>
<dbReference type="NCBIfam" id="TIGR00732">
    <property type="entry name" value="dprA"/>
    <property type="match status" value="1"/>
</dbReference>
<dbReference type="EMBL" id="JAROCA020000001">
    <property type="protein sequence ID" value="MDY0405895.1"/>
    <property type="molecule type" value="Genomic_DNA"/>
</dbReference>
<evidence type="ECO:0000256" key="1">
    <source>
        <dbReference type="ARBA" id="ARBA00006525"/>
    </source>
</evidence>
<dbReference type="PANTHER" id="PTHR43022">
    <property type="entry name" value="PROTEIN SMF"/>
    <property type="match status" value="1"/>
</dbReference>